<evidence type="ECO:0000259" key="1">
    <source>
        <dbReference type="Pfam" id="PF01425"/>
    </source>
</evidence>
<organism evidence="2 3">
    <name type="scientific">Uliginosibacterium sediminicola</name>
    <dbReference type="NCBI Taxonomy" id="2024550"/>
    <lineage>
        <taxon>Bacteria</taxon>
        <taxon>Pseudomonadati</taxon>
        <taxon>Pseudomonadota</taxon>
        <taxon>Betaproteobacteria</taxon>
        <taxon>Rhodocyclales</taxon>
        <taxon>Zoogloeaceae</taxon>
        <taxon>Uliginosibacterium</taxon>
    </lineage>
</organism>
<gene>
    <name evidence="2" type="ORF">ABDB84_06765</name>
</gene>
<comment type="caution">
    <text evidence="2">The sequence shown here is derived from an EMBL/GenBank/DDBJ whole genome shotgun (WGS) entry which is preliminary data.</text>
</comment>
<sequence length="470" mass="49046">MSRLDAGALHAWQMADCVAHGDISARELVTAALDNLRNRDASINAYTDITEQRALLEADVIDQRRVRGEALPPLAGVPYAVKNLFDVAGLPTLAGGHRGRAGAAPSEDATLVSRSAAAGACLIGALNMDAYAYGFTTENSFHGVTRNPHDPMRVAGGSSGGCGAAVAAQMCAFALGSDTNGSIRVPSSFCGVFGLKPTFGALSRGGSRPFVHNIDHLGPFARGSRDLARIFDALVGLDSRDHACTREAGAQTEAAVLRAQSEGIAGLRVARLTGYFDQWSGPDARSASRAVAMALGAQDELDLPNVPAARAAGFVITASESGQLYRPELQAHYDDMEPLNRDRMLAGSLLPASWYVQAQRFRLAFARQLNAVFERFDVLVAPATPCVATEIGQAWIDLPGGRVPTRPSIGLMTQPISFIGLPVVAVPLPTAGGLPIGVQLIAAPGREDLALAAAAALEAGGNTFKSGSPK</sequence>
<dbReference type="InterPro" id="IPR036928">
    <property type="entry name" value="AS_sf"/>
</dbReference>
<dbReference type="InterPro" id="IPR023631">
    <property type="entry name" value="Amidase_dom"/>
</dbReference>
<protein>
    <submittedName>
        <fullName evidence="2">AtzE family amidohydrolase</fullName>
    </submittedName>
</protein>
<dbReference type="InterPro" id="IPR014087">
    <property type="entry name" value="Carboxybiuret_hydro_AtzE"/>
</dbReference>
<feature type="domain" description="Amidase" evidence="1">
    <location>
        <begin position="27"/>
        <end position="449"/>
    </location>
</feature>
<proteinExistence type="predicted"/>
<dbReference type="Gene3D" id="3.90.1300.10">
    <property type="entry name" value="Amidase signature (AS) domain"/>
    <property type="match status" value="1"/>
</dbReference>
<dbReference type="Proteomes" id="UP001410394">
    <property type="component" value="Unassembled WGS sequence"/>
</dbReference>
<name>A0ABU9YWU2_9RHOO</name>
<dbReference type="PANTHER" id="PTHR11895:SF172">
    <property type="entry name" value="GLUTAMYL-TRNA(GLN) AMIDOTRANSFERASE"/>
    <property type="match status" value="1"/>
</dbReference>
<dbReference type="NCBIfam" id="TIGR02715">
    <property type="entry name" value="amido_AtzE"/>
    <property type="match status" value="1"/>
</dbReference>
<dbReference type="InterPro" id="IPR000120">
    <property type="entry name" value="Amidase"/>
</dbReference>
<evidence type="ECO:0000313" key="3">
    <source>
        <dbReference type="Proteomes" id="UP001410394"/>
    </source>
</evidence>
<reference evidence="2 3" key="1">
    <citation type="journal article" date="2018" name="Int. J. Syst. Evol. Microbiol.">
        <title>Uliginosibacterium sediminicola sp. nov., isolated from freshwater sediment.</title>
        <authorList>
            <person name="Hwang W.M."/>
            <person name="Kim S.M."/>
            <person name="Kang K."/>
            <person name="Ahn T.Y."/>
        </authorList>
    </citation>
    <scope>NUCLEOTIDE SEQUENCE [LARGE SCALE GENOMIC DNA]</scope>
    <source>
        <strain evidence="2 3">M1-21</strain>
    </source>
</reference>
<dbReference type="Pfam" id="PF01425">
    <property type="entry name" value="Amidase"/>
    <property type="match status" value="1"/>
</dbReference>
<dbReference type="NCBIfam" id="NF006631">
    <property type="entry name" value="PRK09201.1"/>
    <property type="match status" value="1"/>
</dbReference>
<evidence type="ECO:0000313" key="2">
    <source>
        <dbReference type="EMBL" id="MEN3068175.1"/>
    </source>
</evidence>
<dbReference type="PANTHER" id="PTHR11895">
    <property type="entry name" value="TRANSAMIDASE"/>
    <property type="match status" value="1"/>
</dbReference>
<dbReference type="SUPFAM" id="SSF75304">
    <property type="entry name" value="Amidase signature (AS) enzymes"/>
    <property type="match status" value="1"/>
</dbReference>
<keyword evidence="3" id="KW-1185">Reference proteome</keyword>
<dbReference type="EMBL" id="JBDIVE010000002">
    <property type="protein sequence ID" value="MEN3068175.1"/>
    <property type="molecule type" value="Genomic_DNA"/>
</dbReference>
<dbReference type="RefSeq" id="WP_345918934.1">
    <property type="nucleotide sequence ID" value="NZ_JBDIVE010000002.1"/>
</dbReference>
<accession>A0ABU9YWU2</accession>